<dbReference type="InterPro" id="IPR001138">
    <property type="entry name" value="Zn2Cys6_DnaBD"/>
</dbReference>
<keyword evidence="4" id="KW-1185">Reference proteome</keyword>
<comment type="caution">
    <text evidence="3">The sequence shown here is derived from an EMBL/GenBank/DDBJ whole genome shotgun (WGS) entry which is preliminary data.</text>
</comment>
<feature type="compositionally biased region" description="Polar residues" evidence="2">
    <location>
        <begin position="208"/>
        <end position="217"/>
    </location>
</feature>
<dbReference type="GeneID" id="63779849"/>
<evidence type="ECO:0008006" key="5">
    <source>
        <dbReference type="Google" id="ProtNLM"/>
    </source>
</evidence>
<dbReference type="OrthoDB" id="3474066at2759"/>
<accession>A0A1Y2E2T5</accession>
<name>A0A1Y2E2T5_9PEZI</name>
<dbReference type="InterPro" id="IPR052973">
    <property type="entry name" value="Fungal_sec-metab_reg_TF"/>
</dbReference>
<dbReference type="RefSeq" id="XP_040716825.1">
    <property type="nucleotide sequence ID" value="XM_040863637.1"/>
</dbReference>
<dbReference type="GO" id="GO:0008270">
    <property type="term" value="F:zinc ion binding"/>
    <property type="evidence" value="ECO:0007669"/>
    <property type="project" value="InterPro"/>
</dbReference>
<reference evidence="3 4" key="1">
    <citation type="submission" date="2016-07" db="EMBL/GenBank/DDBJ databases">
        <title>Pervasive Adenine N6-methylation of Active Genes in Fungi.</title>
        <authorList>
            <consortium name="DOE Joint Genome Institute"/>
            <person name="Mondo S.J."/>
            <person name="Dannebaum R.O."/>
            <person name="Kuo R.C."/>
            <person name="Labutti K."/>
            <person name="Haridas S."/>
            <person name="Kuo A."/>
            <person name="Salamov A."/>
            <person name="Ahrendt S.R."/>
            <person name="Lipzen A."/>
            <person name="Sullivan W."/>
            <person name="Andreopoulos W.B."/>
            <person name="Clum A."/>
            <person name="Lindquist E."/>
            <person name="Daum C."/>
            <person name="Ramamoorthy G.K."/>
            <person name="Gryganskyi A."/>
            <person name="Culley D."/>
            <person name="Magnuson J.K."/>
            <person name="James T.Y."/>
            <person name="O'Malley M.A."/>
            <person name="Stajich J.E."/>
            <person name="Spatafora J.W."/>
            <person name="Visel A."/>
            <person name="Grigoriev I.V."/>
        </authorList>
    </citation>
    <scope>NUCLEOTIDE SEQUENCE [LARGE SCALE GENOMIC DNA]</scope>
    <source>
        <strain evidence="3 4">CBS 129021</strain>
    </source>
</reference>
<dbReference type="EMBL" id="MCFJ01000005">
    <property type="protein sequence ID" value="ORY65861.1"/>
    <property type="molecule type" value="Genomic_DNA"/>
</dbReference>
<dbReference type="InParanoid" id="A0A1Y2E2T5"/>
<keyword evidence="1" id="KW-0539">Nucleus</keyword>
<feature type="region of interest" description="Disordered" evidence="2">
    <location>
        <begin position="208"/>
        <end position="231"/>
    </location>
</feature>
<dbReference type="Proteomes" id="UP000193689">
    <property type="component" value="Unassembled WGS sequence"/>
</dbReference>
<feature type="compositionally biased region" description="Polar residues" evidence="2">
    <location>
        <begin position="1"/>
        <end position="15"/>
    </location>
</feature>
<dbReference type="CDD" id="cd00067">
    <property type="entry name" value="GAL4"/>
    <property type="match status" value="1"/>
</dbReference>
<proteinExistence type="predicted"/>
<evidence type="ECO:0000256" key="1">
    <source>
        <dbReference type="ARBA" id="ARBA00023242"/>
    </source>
</evidence>
<dbReference type="GO" id="GO:0000981">
    <property type="term" value="F:DNA-binding transcription factor activity, RNA polymerase II-specific"/>
    <property type="evidence" value="ECO:0007669"/>
    <property type="project" value="InterPro"/>
</dbReference>
<organism evidence="3 4">
    <name type="scientific">Pseudomassariella vexata</name>
    <dbReference type="NCBI Taxonomy" id="1141098"/>
    <lineage>
        <taxon>Eukaryota</taxon>
        <taxon>Fungi</taxon>
        <taxon>Dikarya</taxon>
        <taxon>Ascomycota</taxon>
        <taxon>Pezizomycotina</taxon>
        <taxon>Sordariomycetes</taxon>
        <taxon>Xylariomycetidae</taxon>
        <taxon>Amphisphaeriales</taxon>
        <taxon>Pseudomassariaceae</taxon>
        <taxon>Pseudomassariella</taxon>
    </lineage>
</organism>
<dbReference type="PANTHER" id="PTHR35392:SF3">
    <property type="entry name" value="ZN(2)-C6 FUNGAL-TYPE DOMAIN-CONTAINING PROTEIN"/>
    <property type="match status" value="1"/>
</dbReference>
<evidence type="ECO:0000256" key="2">
    <source>
        <dbReference type="SAM" id="MobiDB-lite"/>
    </source>
</evidence>
<dbReference type="AlphaFoldDB" id="A0A1Y2E2T5"/>
<protein>
    <recommendedName>
        <fullName evidence="5">Zn(2)-C6 fungal-type domain-containing protein</fullName>
    </recommendedName>
</protein>
<dbReference type="STRING" id="1141098.A0A1Y2E2T5"/>
<evidence type="ECO:0000313" key="3">
    <source>
        <dbReference type="EMBL" id="ORY65861.1"/>
    </source>
</evidence>
<dbReference type="PANTHER" id="PTHR35392">
    <property type="entry name" value="ZN(II)2CYS6 TRANSCRIPTION FACTOR (EUROFUNG)-RELATED-RELATED"/>
    <property type="match status" value="1"/>
</dbReference>
<feature type="region of interest" description="Disordered" evidence="2">
    <location>
        <begin position="1"/>
        <end position="26"/>
    </location>
</feature>
<gene>
    <name evidence="3" type="ORF">BCR38DRAFT_483535</name>
</gene>
<evidence type="ECO:0000313" key="4">
    <source>
        <dbReference type="Proteomes" id="UP000193689"/>
    </source>
</evidence>
<sequence length="639" mass="72493">MSTQEKSSPPGSSSQERLRHDQDSGFSLGIDSSRLASCFANFSFCPPCSSCDTQPRGYTGVSSAATPLDYATRPPTYFNDKSPPVQSQPWTVSPEQVDVFSYDDSPVASQFVSGFPVLQPGQPMTVQPSTRNEGMVYPDTSPRHKYVGQADVQDYSVANHVRNSYDAGHPQYEGPPRHVPGYRANSGVLSPGGDRARMMAQSRNLDMVQSHQRNQPPSKRGPFKSNVEREQTAETRKIGSCIRCRMQRIRCATNPDDKLGTCLTCSKVSNGKIWRLPCLRYKITDVKLFKPGQVKGHEWTRRWTEGIADDISQWASPLTKNVSVTEGWTQPVLLRVRQFIPQDGDSLERTWVYNGTRRSVTIPAYAIVNIEEAKTTYIQHINQGVKECLTKILQSKEKLIAWTYGLALKAVADETLEGKERDLIRKVLQLWVAIRMTTKSTVIVGDETLGMSRDIMDDTSPLKGEIPLPPVMGAQIELVLIHQIQAKLRREVLEHLQVMIQANNHATWLTTYLVIFILLHNVSLLCQHDAGYARKHGIKARFAREDMVREYQMGANIFLAYFHYVNKGIHPFSAECKEQDLKTLANLDQKKVQVVHTTRRVVQEQKKLWEKVRQSNAYENDFYFISQMYEENWLPQPLI</sequence>